<evidence type="ECO:0000259" key="3">
    <source>
        <dbReference type="PROSITE" id="PS51011"/>
    </source>
</evidence>
<name>A0A4Q9LHZ0_9MICR</name>
<dbReference type="AlphaFoldDB" id="A0A4Q9LHZ0"/>
<protein>
    <recommendedName>
        <fullName evidence="3">ARID domain-containing protein</fullName>
    </recommendedName>
</protein>
<dbReference type="EMBL" id="PIXR01000456">
    <property type="protein sequence ID" value="TBU06610.1"/>
    <property type="molecule type" value="Genomic_DNA"/>
</dbReference>
<sequence>MKISPYPEKVLLNKYYFLRTRSELLLRIIYIVEEISPVKYVGILIDKEDKFKNKKILVDKKCLLIFHPKTRLFQHLMSIPEFRSDVGIRRTLCVLGFPVDKIMIKMENKNFDTSDCEISASEFENEYSKYLKYDESGPFLSGNTFITDPLKLVVPGVNSLNVYRLYVIVCKNGGMERITNDQKWKPLFYSEMKKTNVSYTVRTFYKKYLYEFEYLRRIKIRYDLYKNRIDSCKSNPTEDKESSKNNEIINEEVNFENNNLNEKLNKVCEVSEQDINEKLKDKNNENTNLRIKDKNNEIKNLRITDRTDENKNIRIKDKNNENTNLRITDRTDENKNIRIKDKNNENTNLKINGQISNENTNLRIKEQCSNENKNLRINEQISNEKFKNKNLVSDAIITRISIEDNIFNYKYKPYQVVMLITENGERYYGVIKLRRNKGLNMYYVQFVGWNKEYNEWYCEDVLEGVIIGNGGCKLSVEDIFIAMGNKKPSRSSKANYLIDDPLIREKHCHNVSKVGDRKDSEGSDSDRGGGRVLNMYGEKGFRDRRYDPNMEVNTENIKGVKYRGVSNKGVLDRGEWYGDYNRVLDREEGYCVNKGVLNNREEWYGDYNRVLDREEGYCVNKGVLNNREEWYGDYNRVLDREEGYPNYNRVLDREEEYSNYNRVLDMEEGYSNHNRVLDREEGYGDYNRVLDTRKCLGNFKGVLNHNEGYSNYNGVLDREEYYGGNKGVLNTEEKFVDYKGVLHDRSPYYNIKGGLNRNDNVSSTLNYINTHEQEIKDLNWKDISNNEKYGFQNTNIYSKLNNMNITNLRKDHPSGMNISKEKKISSDKSNSESSCLLIGNKRNKSRLSEEKPMPTINYVKKYFRWFKGDWDTEEMRNFMACVGLNGVNDLNENNYMFMK</sequence>
<feature type="region of interest" description="Disordered" evidence="2">
    <location>
        <begin position="512"/>
        <end position="535"/>
    </location>
</feature>
<dbReference type="VEuPathDB" id="MicrosporidiaDB:CWI36_0275p0010"/>
<organism evidence="4 5">
    <name type="scientific">Hamiltosporidium magnivora</name>
    <dbReference type="NCBI Taxonomy" id="148818"/>
    <lineage>
        <taxon>Eukaryota</taxon>
        <taxon>Fungi</taxon>
        <taxon>Fungi incertae sedis</taxon>
        <taxon>Microsporidia</taxon>
        <taxon>Dubosqiidae</taxon>
        <taxon>Hamiltosporidium</taxon>
    </lineage>
</organism>
<dbReference type="SUPFAM" id="SSF46774">
    <property type="entry name" value="ARID-like"/>
    <property type="match status" value="1"/>
</dbReference>
<dbReference type="VEuPathDB" id="MicrosporidiaDB:CWI39_0456p0010"/>
<evidence type="ECO:0000313" key="4">
    <source>
        <dbReference type="EMBL" id="TBU06610.1"/>
    </source>
</evidence>
<dbReference type="SMART" id="SM00501">
    <property type="entry name" value="BRIGHT"/>
    <property type="match status" value="1"/>
</dbReference>
<feature type="compositionally biased region" description="Basic and acidic residues" evidence="2">
    <location>
        <begin position="514"/>
        <end position="529"/>
    </location>
</feature>
<reference evidence="4 5" key="1">
    <citation type="submission" date="2017-12" db="EMBL/GenBank/DDBJ databases">
        <authorList>
            <person name="Pombert J.-F."/>
            <person name="Haag K.L."/>
            <person name="Ebert D."/>
        </authorList>
    </citation>
    <scope>NUCLEOTIDE SEQUENCE [LARGE SCALE GENOMIC DNA]</scope>
    <source>
        <strain evidence="4">IL-BN-2</strain>
    </source>
</reference>
<dbReference type="Gene3D" id="1.10.150.60">
    <property type="entry name" value="ARID DNA-binding domain"/>
    <property type="match status" value="1"/>
</dbReference>
<evidence type="ECO:0000256" key="1">
    <source>
        <dbReference type="SAM" id="Coils"/>
    </source>
</evidence>
<dbReference type="InterPro" id="IPR016197">
    <property type="entry name" value="Chromo-like_dom_sf"/>
</dbReference>
<evidence type="ECO:0000313" key="5">
    <source>
        <dbReference type="Proteomes" id="UP000293045"/>
    </source>
</evidence>
<dbReference type="InterPro" id="IPR001606">
    <property type="entry name" value="ARID_dom"/>
</dbReference>
<evidence type="ECO:0000256" key="2">
    <source>
        <dbReference type="SAM" id="MobiDB-lite"/>
    </source>
</evidence>
<feature type="coiled-coil region" evidence="1">
    <location>
        <begin position="246"/>
        <end position="304"/>
    </location>
</feature>
<feature type="region of interest" description="Disordered" evidence="2">
    <location>
        <begin position="811"/>
        <end position="833"/>
    </location>
</feature>
<feature type="compositionally biased region" description="Basic and acidic residues" evidence="2">
    <location>
        <begin position="811"/>
        <end position="830"/>
    </location>
</feature>
<comment type="caution">
    <text evidence="4">The sequence shown here is derived from an EMBL/GenBank/DDBJ whole genome shotgun (WGS) entry which is preliminary data.</text>
</comment>
<dbReference type="GO" id="GO:0003677">
    <property type="term" value="F:DNA binding"/>
    <property type="evidence" value="ECO:0007669"/>
    <property type="project" value="InterPro"/>
</dbReference>
<gene>
    <name evidence="4" type="ORF">CWI39_0456p0010</name>
</gene>
<keyword evidence="1" id="KW-0175">Coiled coil</keyword>
<dbReference type="InterPro" id="IPR036431">
    <property type="entry name" value="ARID_dom_sf"/>
</dbReference>
<dbReference type="Proteomes" id="UP000293045">
    <property type="component" value="Unassembled WGS sequence"/>
</dbReference>
<feature type="domain" description="ARID" evidence="3">
    <location>
        <begin position="124"/>
        <end position="217"/>
    </location>
</feature>
<proteinExistence type="predicted"/>
<dbReference type="SUPFAM" id="SSF54160">
    <property type="entry name" value="Chromo domain-like"/>
    <property type="match status" value="1"/>
</dbReference>
<dbReference type="PROSITE" id="PS51011">
    <property type="entry name" value="ARID"/>
    <property type="match status" value="1"/>
</dbReference>
<dbReference type="SMART" id="SM01014">
    <property type="entry name" value="ARID"/>
    <property type="match status" value="1"/>
</dbReference>
<accession>A0A4Q9LHZ0</accession>
<dbReference type="Pfam" id="PF01388">
    <property type="entry name" value="ARID"/>
    <property type="match status" value="1"/>
</dbReference>